<gene>
    <name evidence="1" type="ORF">HR15_11050</name>
</gene>
<dbReference type="Proteomes" id="UP000030146">
    <property type="component" value="Unassembled WGS sequence"/>
</dbReference>
<dbReference type="RefSeq" id="WP_018966115.1">
    <property type="nucleotide sequence ID" value="NZ_JQJE01000011.1"/>
</dbReference>
<protein>
    <recommendedName>
        <fullName evidence="3">DUF2262 domain-containing protein</fullName>
    </recommendedName>
</protein>
<organism evidence="1 2">
    <name type="scientific">Porphyromonas gulae</name>
    <dbReference type="NCBI Taxonomy" id="111105"/>
    <lineage>
        <taxon>Bacteria</taxon>
        <taxon>Pseudomonadati</taxon>
        <taxon>Bacteroidota</taxon>
        <taxon>Bacteroidia</taxon>
        <taxon>Bacteroidales</taxon>
        <taxon>Porphyromonadaceae</taxon>
        <taxon>Porphyromonas</taxon>
    </lineage>
</organism>
<accession>A0A0A2E9L1</accession>
<reference evidence="1 2" key="1">
    <citation type="submission" date="2014-08" db="EMBL/GenBank/DDBJ databases">
        <title>Porphyromonas gulae strain:COT-052_OH3439 Genome sequencing.</title>
        <authorList>
            <person name="Wallis C."/>
            <person name="Deusch O."/>
            <person name="O'Flynn C."/>
            <person name="Davis I."/>
            <person name="Jospin G."/>
            <person name="Darling A.E."/>
            <person name="Coil D.A."/>
            <person name="Alexiev A."/>
            <person name="Horsfall A."/>
            <person name="Kirkwood N."/>
            <person name="Harris S."/>
            <person name="Eisen J.A."/>
        </authorList>
    </citation>
    <scope>NUCLEOTIDE SEQUENCE [LARGE SCALE GENOMIC DNA]</scope>
    <source>
        <strain evidence="2">COT-052 OH3439</strain>
    </source>
</reference>
<evidence type="ECO:0008006" key="3">
    <source>
        <dbReference type="Google" id="ProtNLM"/>
    </source>
</evidence>
<dbReference type="AlphaFoldDB" id="A0A0A2E9L1"/>
<dbReference type="EMBL" id="JRAK01000146">
    <property type="protein sequence ID" value="KGN84372.1"/>
    <property type="molecule type" value="Genomic_DNA"/>
</dbReference>
<name>A0A0A2E9L1_9PORP</name>
<evidence type="ECO:0000313" key="1">
    <source>
        <dbReference type="EMBL" id="KGN84372.1"/>
    </source>
</evidence>
<keyword evidence="2" id="KW-1185">Reference proteome</keyword>
<evidence type="ECO:0000313" key="2">
    <source>
        <dbReference type="Proteomes" id="UP000030146"/>
    </source>
</evidence>
<comment type="caution">
    <text evidence="1">The sequence shown here is derived from an EMBL/GenBank/DDBJ whole genome shotgun (WGS) entry which is preliminary data.</text>
</comment>
<sequence length="137" mass="15894">MKSNEIIFDENLEMYIFSDELSTEICISLSDSLSASEEELTEEYKNKIANFINNLPNWYNEAVKSVVKRAEQIYAIEAKSKDLQLMNIFILFEQDENELYGLEFRTEFDVEHGCGLKIRGIDYKVIEIGTGEIAFVR</sequence>
<proteinExistence type="predicted"/>